<feature type="region of interest" description="Disordered" evidence="1">
    <location>
        <begin position="1"/>
        <end position="36"/>
    </location>
</feature>
<accession>A0A8S5MRY5</accession>
<proteinExistence type="predicted"/>
<feature type="compositionally biased region" description="Basic and acidic residues" evidence="1">
    <location>
        <begin position="10"/>
        <end position="20"/>
    </location>
</feature>
<reference evidence="2" key="1">
    <citation type="journal article" date="2021" name="Proc. Natl. Acad. Sci. U.S.A.">
        <title>A Catalog of Tens of Thousands of Viruses from Human Metagenomes Reveals Hidden Associations with Chronic Diseases.</title>
        <authorList>
            <person name="Tisza M.J."/>
            <person name="Buck C.B."/>
        </authorList>
    </citation>
    <scope>NUCLEOTIDE SEQUENCE</scope>
    <source>
        <strain evidence="2">CtbWL16</strain>
    </source>
</reference>
<evidence type="ECO:0000256" key="1">
    <source>
        <dbReference type="SAM" id="MobiDB-lite"/>
    </source>
</evidence>
<dbReference type="EMBL" id="BK014973">
    <property type="protein sequence ID" value="DAD85093.1"/>
    <property type="molecule type" value="Genomic_DNA"/>
</dbReference>
<evidence type="ECO:0000313" key="2">
    <source>
        <dbReference type="EMBL" id="DAD85093.1"/>
    </source>
</evidence>
<name>A0A8S5MRY5_9CAUD</name>
<sequence length="151" mass="16363">MANEQNLITQRDRSPEERRRVAQMGQKASAEARRRKKSIREVLEVILALDAPEEMLQAGQELAKKMRRDAKRRGEAVDVYSAIAAAQAYKAAQGDTAAAAFVRDSVGDKPTDKLAQTGGPEVTEADIALLRKLDKVGTLDALTGKDSGKDG</sequence>
<protein>
    <submittedName>
        <fullName evidence="2">Uncharacterized protein</fullName>
    </submittedName>
</protein>
<organism evidence="2">
    <name type="scientific">Myoviridae sp. ctbWL16</name>
    <dbReference type="NCBI Taxonomy" id="2826668"/>
    <lineage>
        <taxon>Viruses</taxon>
        <taxon>Duplodnaviria</taxon>
        <taxon>Heunggongvirae</taxon>
        <taxon>Uroviricota</taxon>
        <taxon>Caudoviricetes</taxon>
    </lineage>
</organism>